<evidence type="ECO:0000313" key="1">
    <source>
        <dbReference type="EMBL" id="EGT42393.1"/>
    </source>
</evidence>
<dbReference type="AlphaFoldDB" id="G0P1L6"/>
<accession>G0P1L6</accession>
<gene>
    <name evidence="1" type="ORF">CAEBREN_30124</name>
</gene>
<protein>
    <submittedName>
        <fullName evidence="1">Uncharacterized protein</fullName>
    </submittedName>
</protein>
<organism evidence="2">
    <name type="scientific">Caenorhabditis brenneri</name>
    <name type="common">Nematode worm</name>
    <dbReference type="NCBI Taxonomy" id="135651"/>
    <lineage>
        <taxon>Eukaryota</taxon>
        <taxon>Metazoa</taxon>
        <taxon>Ecdysozoa</taxon>
        <taxon>Nematoda</taxon>
        <taxon>Chromadorea</taxon>
        <taxon>Rhabditida</taxon>
        <taxon>Rhabditina</taxon>
        <taxon>Rhabditomorpha</taxon>
        <taxon>Rhabditoidea</taxon>
        <taxon>Rhabditidae</taxon>
        <taxon>Peloderinae</taxon>
        <taxon>Caenorhabditis</taxon>
    </lineage>
</organism>
<dbReference type="EMBL" id="GL380015">
    <property type="protein sequence ID" value="EGT42393.1"/>
    <property type="molecule type" value="Genomic_DNA"/>
</dbReference>
<keyword evidence="2" id="KW-1185">Reference proteome</keyword>
<proteinExistence type="predicted"/>
<sequence length="63" mass="7421">MDHESVKLVLVMAIFWSASWLSAHCCITICQVEYFTLKYAINMKEKNKSLEGIQTNSYFWKKI</sequence>
<evidence type="ECO:0000313" key="2">
    <source>
        <dbReference type="Proteomes" id="UP000008068"/>
    </source>
</evidence>
<reference evidence="2" key="1">
    <citation type="submission" date="2011-07" db="EMBL/GenBank/DDBJ databases">
        <authorList>
            <consortium name="Caenorhabditis brenneri Sequencing and Analysis Consortium"/>
            <person name="Wilson R.K."/>
        </authorList>
    </citation>
    <scope>NUCLEOTIDE SEQUENCE [LARGE SCALE GENOMIC DNA]</scope>
    <source>
        <strain evidence="2">PB2801</strain>
    </source>
</reference>
<name>G0P1L6_CAEBE</name>
<dbReference type="HOGENOM" id="CLU_2887832_0_0_1"/>
<dbReference type="InParanoid" id="G0P1L6"/>
<dbReference type="Proteomes" id="UP000008068">
    <property type="component" value="Unassembled WGS sequence"/>
</dbReference>